<organism evidence="1 2">
    <name type="scientific">Diplocloster agilis</name>
    <dbReference type="NCBI Taxonomy" id="2850323"/>
    <lineage>
        <taxon>Bacteria</taxon>
        <taxon>Bacillati</taxon>
        <taxon>Bacillota</taxon>
        <taxon>Clostridia</taxon>
        <taxon>Lachnospirales</taxon>
        <taxon>Lachnospiraceae</taxon>
        <taxon>Diplocloster</taxon>
    </lineage>
</organism>
<dbReference type="Gene3D" id="1.10.1740.10">
    <property type="match status" value="1"/>
</dbReference>
<accession>A0A949NCY4</accession>
<dbReference type="EMBL" id="JAHQCW010000054">
    <property type="protein sequence ID" value="MBU9739247.1"/>
    <property type="molecule type" value="Genomic_DNA"/>
</dbReference>
<proteinExistence type="predicted"/>
<evidence type="ECO:0000313" key="2">
    <source>
        <dbReference type="Proteomes" id="UP000712157"/>
    </source>
</evidence>
<protein>
    <submittedName>
        <fullName evidence="1">Uncharacterized protein</fullName>
    </submittedName>
</protein>
<evidence type="ECO:0000313" key="1">
    <source>
        <dbReference type="EMBL" id="MBU9739247.1"/>
    </source>
</evidence>
<dbReference type="RefSeq" id="WP_158343146.1">
    <property type="nucleotide sequence ID" value="NZ_JAHQCW010000054.1"/>
</dbReference>
<sequence>MRRRETHMYEALVNFVQIHRNDFLKAAADFLLDPKDAQEAVNGAVSKSLDKFKKIKNQDQIESWFMGILKEECERINKKNGIKKKSEPDTDWEFPVTEGAFFNKEYRLIRI</sequence>
<reference evidence="1" key="1">
    <citation type="submission" date="2021-06" db="EMBL/GenBank/DDBJ databases">
        <title>Description of novel taxa of the family Lachnospiraceae.</title>
        <authorList>
            <person name="Chaplin A.V."/>
            <person name="Sokolova S.R."/>
            <person name="Pikina A.P."/>
            <person name="Korzhanova M."/>
            <person name="Belova V."/>
            <person name="Korostin D."/>
            <person name="Efimov B.A."/>
        </authorList>
    </citation>
    <scope>NUCLEOTIDE SEQUENCE</scope>
    <source>
        <strain evidence="1">ASD5720</strain>
    </source>
</reference>
<gene>
    <name evidence="1" type="ORF">KTH89_22185</name>
</gene>
<dbReference type="AlphaFoldDB" id="A0A949NCY4"/>
<name>A0A949NCY4_9FIRM</name>
<keyword evidence="2" id="KW-1185">Reference proteome</keyword>
<dbReference type="Proteomes" id="UP000712157">
    <property type="component" value="Unassembled WGS sequence"/>
</dbReference>
<comment type="caution">
    <text evidence="1">The sequence shown here is derived from an EMBL/GenBank/DDBJ whole genome shotgun (WGS) entry which is preliminary data.</text>
</comment>